<name>A0A1G4PWP3_9BACL</name>
<evidence type="ECO:0000256" key="1">
    <source>
        <dbReference type="SAM" id="MobiDB-lite"/>
    </source>
</evidence>
<dbReference type="Proteomes" id="UP000198601">
    <property type="component" value="Unassembled WGS sequence"/>
</dbReference>
<dbReference type="AlphaFoldDB" id="A0A1G4PWP3"/>
<accession>A0A1G4PWP3</accession>
<organism evidence="2 3">
    <name type="scientific">Paenibacillus tianmuensis</name>
    <dbReference type="NCBI Taxonomy" id="624147"/>
    <lineage>
        <taxon>Bacteria</taxon>
        <taxon>Bacillati</taxon>
        <taxon>Bacillota</taxon>
        <taxon>Bacilli</taxon>
        <taxon>Bacillales</taxon>
        <taxon>Paenibacillaceae</taxon>
        <taxon>Paenibacillus</taxon>
    </lineage>
</organism>
<evidence type="ECO:0000313" key="3">
    <source>
        <dbReference type="Proteomes" id="UP000198601"/>
    </source>
</evidence>
<keyword evidence="3" id="KW-1185">Reference proteome</keyword>
<feature type="region of interest" description="Disordered" evidence="1">
    <location>
        <begin position="1"/>
        <end position="29"/>
    </location>
</feature>
<reference evidence="3" key="1">
    <citation type="submission" date="2016-10" db="EMBL/GenBank/DDBJ databases">
        <authorList>
            <person name="Varghese N."/>
            <person name="Submissions S."/>
        </authorList>
    </citation>
    <scope>NUCLEOTIDE SEQUENCE [LARGE SCALE GENOMIC DNA]</scope>
    <source>
        <strain evidence="3">CGMCC 1.8946</strain>
    </source>
</reference>
<sequence>MNCPICHGHGEIESPNFHSGGVSKNDEKQTPEYRDAFGTKVTICFWCCGNGYVESHE</sequence>
<evidence type="ECO:0000313" key="2">
    <source>
        <dbReference type="EMBL" id="SCW36439.1"/>
    </source>
</evidence>
<dbReference type="RefSeq" id="WP_167670103.1">
    <property type="nucleotide sequence ID" value="NZ_FMTT01000004.1"/>
</dbReference>
<protein>
    <submittedName>
        <fullName evidence="2">Uncharacterized protein</fullName>
    </submittedName>
</protein>
<dbReference type="STRING" id="624147.SAMN04487970_100497"/>
<proteinExistence type="predicted"/>
<gene>
    <name evidence="2" type="ORF">SAMN04487970_100497</name>
</gene>
<dbReference type="EMBL" id="FMTT01000004">
    <property type="protein sequence ID" value="SCW36439.1"/>
    <property type="molecule type" value="Genomic_DNA"/>
</dbReference>